<dbReference type="AlphaFoldDB" id="A0A0G4ENZ6"/>
<organism evidence="2 3">
    <name type="scientific">Vitrella brassicaformis (strain CCMP3155)</name>
    <dbReference type="NCBI Taxonomy" id="1169540"/>
    <lineage>
        <taxon>Eukaryota</taxon>
        <taxon>Sar</taxon>
        <taxon>Alveolata</taxon>
        <taxon>Colpodellida</taxon>
        <taxon>Vitrellaceae</taxon>
        <taxon>Vitrella</taxon>
    </lineage>
</organism>
<proteinExistence type="predicted"/>
<protein>
    <submittedName>
        <fullName evidence="2">Uncharacterized protein</fullName>
    </submittedName>
</protein>
<dbReference type="VEuPathDB" id="CryptoDB:Vbra_20628"/>
<feature type="compositionally biased region" description="Low complexity" evidence="1">
    <location>
        <begin position="1"/>
        <end position="13"/>
    </location>
</feature>
<gene>
    <name evidence="2" type="ORF">Vbra_20628</name>
</gene>
<evidence type="ECO:0000313" key="2">
    <source>
        <dbReference type="EMBL" id="CEL99348.1"/>
    </source>
</evidence>
<dbReference type="PhylomeDB" id="A0A0G4ENZ6"/>
<dbReference type="Proteomes" id="UP000041254">
    <property type="component" value="Unassembled WGS sequence"/>
</dbReference>
<feature type="region of interest" description="Disordered" evidence="1">
    <location>
        <begin position="1"/>
        <end position="23"/>
    </location>
</feature>
<name>A0A0G4ENZ6_VITBC</name>
<reference evidence="2 3" key="1">
    <citation type="submission" date="2014-11" db="EMBL/GenBank/DDBJ databases">
        <authorList>
            <person name="Zhu J."/>
            <person name="Qi W."/>
            <person name="Song R."/>
        </authorList>
    </citation>
    <scope>NUCLEOTIDE SEQUENCE [LARGE SCALE GENOMIC DNA]</scope>
</reference>
<keyword evidence="3" id="KW-1185">Reference proteome</keyword>
<accession>A0A0G4ENZ6</accession>
<evidence type="ECO:0000313" key="3">
    <source>
        <dbReference type="Proteomes" id="UP000041254"/>
    </source>
</evidence>
<sequence>MKRARTAASESSPSSPPPTRPLSVLHSIEEDLPVMCHRVRDLLGVRGCAALFAAAKTLPFTTEITHTVARRLDQLLREHHVDGVLTYEQHAQHQQGGLEQQDGGPGARRMTRRHYLIRVLWLVENGGDWAGNAVILRVARRTGHVTSLPVTITATDLRRLASKRRYLSRPEALQQYSVYCQDLGMGMELTPGANGDRLQTDLTLHTADTLPPACPFAATFDATDPACERLNALYRFFRELCIDKMITYPLDEKHCFARPEHPGSHTYGRISALLDQPLPVWGCRTVDHILDGGYKATRRIILSGDKADSTFAAFICLDKGKYFPGASLTLYTTERPQVGGEGPAGVFPQTFAALLEASGDASLLDTIAAAPIFPSCMEMNETTT</sequence>
<dbReference type="InParanoid" id="A0A0G4ENZ6"/>
<dbReference type="EMBL" id="CDMY01000278">
    <property type="protein sequence ID" value="CEL99348.1"/>
    <property type="molecule type" value="Genomic_DNA"/>
</dbReference>
<evidence type="ECO:0000256" key="1">
    <source>
        <dbReference type="SAM" id="MobiDB-lite"/>
    </source>
</evidence>